<evidence type="ECO:0000313" key="3">
    <source>
        <dbReference type="EMBL" id="PIC15860.1"/>
    </source>
</evidence>
<sequence>MASTSAPIPWCGFDEFHVKLIEFLRERSMETLVPLKLRKLCTDFQKESQVNLAIAQLLHRARLVKERIHEVKEFDMETRTRMLFALSVPVDMYFAAEIREQKNVVLELDNRNRISKYENGAGINLSGVHTGVGFRAISDKDHNIQNQMMEYLAERSMKVNVPLPTKTFLDDFKRQFFEKDSLARLWRRYDAVKSSISTATKYNLNMRIKMMFISGAKLPERLLRELQTHATIRVDGKNRIIEYTPHGGTFSLKGDHMNYGRRKSVQEEFENTEIEDDAPEEEEFQEFDSSSMIVPKREESEERQSRKRHAVEEVPGVSAIKRECNEEQNLTNNLDQTIPQTSSAAGVKSRSSEPLDVICCKNVLIAIQNLIYSLDYPPYLEEVLLKIEETLMAGGEEKIPTEALKLVLISSLGIGSCFAVENHSIEDSKNYREFLLLYRCTVYNLNRMEQLEEIQRKISECVKNAANKRLPAKGIRKMIENVLAVVT</sequence>
<reference evidence="4" key="1">
    <citation type="submission" date="2017-10" db="EMBL/GenBank/DDBJ databases">
        <title>Rapid genome shrinkage in a self-fertile nematode reveals novel sperm competition proteins.</title>
        <authorList>
            <person name="Yin D."/>
            <person name="Schwarz E.M."/>
            <person name="Thomas C.G."/>
            <person name="Felde R.L."/>
            <person name="Korf I.F."/>
            <person name="Cutter A.D."/>
            <person name="Schartner C.M."/>
            <person name="Ralston E.J."/>
            <person name="Meyer B.J."/>
            <person name="Haag E.S."/>
        </authorList>
    </citation>
    <scope>NUCLEOTIDE SEQUENCE [LARGE SCALE GENOMIC DNA]</scope>
    <source>
        <strain evidence="4">JU1422</strain>
    </source>
</reference>
<dbReference type="PANTHER" id="PTHR23362">
    <property type="entry name" value="L-PLASTIN-RELATED"/>
    <property type="match status" value="1"/>
</dbReference>
<organism evidence="3 4">
    <name type="scientific">Caenorhabditis nigoni</name>
    <dbReference type="NCBI Taxonomy" id="1611254"/>
    <lineage>
        <taxon>Eukaryota</taxon>
        <taxon>Metazoa</taxon>
        <taxon>Ecdysozoa</taxon>
        <taxon>Nematoda</taxon>
        <taxon>Chromadorea</taxon>
        <taxon>Rhabditida</taxon>
        <taxon>Rhabditina</taxon>
        <taxon>Rhabditomorpha</taxon>
        <taxon>Rhabditoidea</taxon>
        <taxon>Rhabditidae</taxon>
        <taxon>Peloderinae</taxon>
        <taxon>Caenorhabditis</taxon>
    </lineage>
</organism>
<gene>
    <name evidence="3" type="primary">Cnig_chr_X.g22678</name>
    <name evidence="3" type="ORF">B9Z55_022678</name>
</gene>
<keyword evidence="4" id="KW-1185">Reference proteome</keyword>
<dbReference type="Proteomes" id="UP000230233">
    <property type="component" value="Chromosome X"/>
</dbReference>
<evidence type="ECO:0000259" key="2">
    <source>
        <dbReference type="SMART" id="SM00583"/>
    </source>
</evidence>
<dbReference type="Pfam" id="PF04435">
    <property type="entry name" value="SPK"/>
    <property type="match status" value="2"/>
</dbReference>
<feature type="domain" description="SPK" evidence="2">
    <location>
        <begin position="144"/>
        <end position="254"/>
    </location>
</feature>
<dbReference type="PANTHER" id="PTHR23362:SF8">
    <property type="entry name" value="SPK DOMAIN-CONTAINING PROTEIN"/>
    <property type="match status" value="1"/>
</dbReference>
<dbReference type="SMART" id="SM00583">
    <property type="entry name" value="SPK"/>
    <property type="match status" value="2"/>
</dbReference>
<comment type="caution">
    <text evidence="3">The sequence shown here is derived from an EMBL/GenBank/DDBJ whole genome shotgun (WGS) entry which is preliminary data.</text>
</comment>
<evidence type="ECO:0000256" key="1">
    <source>
        <dbReference type="SAM" id="MobiDB-lite"/>
    </source>
</evidence>
<dbReference type="AlphaFoldDB" id="A0A2G5SLC2"/>
<name>A0A2G5SLC2_9PELO</name>
<dbReference type="InterPro" id="IPR006570">
    <property type="entry name" value="SPK_dom"/>
</dbReference>
<dbReference type="InterPro" id="IPR053315">
    <property type="entry name" value="Peptidase_C14A"/>
</dbReference>
<dbReference type="EMBL" id="PDUG01000006">
    <property type="protein sequence ID" value="PIC15860.1"/>
    <property type="molecule type" value="Genomic_DNA"/>
</dbReference>
<feature type="compositionally biased region" description="Acidic residues" evidence="1">
    <location>
        <begin position="267"/>
        <end position="286"/>
    </location>
</feature>
<feature type="compositionally biased region" description="Basic and acidic residues" evidence="1">
    <location>
        <begin position="295"/>
        <end position="304"/>
    </location>
</feature>
<evidence type="ECO:0000313" key="4">
    <source>
        <dbReference type="Proteomes" id="UP000230233"/>
    </source>
</evidence>
<proteinExistence type="predicted"/>
<feature type="region of interest" description="Disordered" evidence="1">
    <location>
        <begin position="265"/>
        <end position="312"/>
    </location>
</feature>
<dbReference type="OrthoDB" id="5808641at2759"/>
<feature type="domain" description="SPK" evidence="2">
    <location>
        <begin position="16"/>
        <end position="127"/>
    </location>
</feature>
<accession>A0A2G5SLC2</accession>
<protein>
    <recommendedName>
        <fullName evidence="2">SPK domain-containing protein</fullName>
    </recommendedName>
</protein>